<dbReference type="RefSeq" id="WP_379895259.1">
    <property type="nucleotide sequence ID" value="NZ_CBCSCT010000030.1"/>
</dbReference>
<sequence>MKSKPLNVRQKNRWKATRTVLQVFVLLWAGWWIYSSIYHTQAYVEPDRSTWQSRDGFIALSYFGVNRTGGAKLVDKELLEEHLQTLSDQGYVTISQQDILNYYQEGTPLPEKALFLAFEDGRNDSALYAEPILEDLSYKATMMTYAEKMENHERKFLRPKDLKKMQKTGYWEWGTNGYRLSYINLFDAEGRFMDVMDDSEMKKEQDIEKIAYYNHYLMDFIRDENMIPVEDRTEMSERIDRDYELLEKDYIDALGEVPRTYMIMHANALYGGMNRLVEEANVRNIERLFQMHFNREGTSYNTGDESLYNLTRLQVAPYWSTNHLLMKIQKDTGQKAEFIAGDEDQAQQWELVSGAVQFKGERIILTSPPGQAGMMILKQSGDDKADIRLTAELAGNVVGQQSFYVRYDRKQDAYVRIRIHDNRLIVEQKSAQQEQPETIYDQRLGEVHWSSEDLAFDKASVYTREQTAAGSEIEYDDEGEYPINIQQTRKLEITVQDDRLTVIVDDEKRLDQHAIDGSLLSGGVALQAEYSEMNLKDDIYDAIFDRMTLEAVGDQGEVEETLYSNRLTGIPSLRNNIEEKLDSLVNWAIDAF</sequence>
<dbReference type="Proteomes" id="UP001596250">
    <property type="component" value="Unassembled WGS sequence"/>
</dbReference>
<proteinExistence type="predicted"/>
<organism evidence="5 6">
    <name type="scientific">Marinicrinis lubricantis</name>
    <dbReference type="NCBI Taxonomy" id="2086470"/>
    <lineage>
        <taxon>Bacteria</taxon>
        <taxon>Bacillati</taxon>
        <taxon>Bacillota</taxon>
        <taxon>Bacilli</taxon>
        <taxon>Bacillales</taxon>
        <taxon>Paenibacillaceae</taxon>
    </lineage>
</organism>
<evidence type="ECO:0000256" key="3">
    <source>
        <dbReference type="SAM" id="Phobius"/>
    </source>
</evidence>
<dbReference type="EMBL" id="JBHSQV010000171">
    <property type="protein sequence ID" value="MFC5987840.1"/>
    <property type="molecule type" value="Genomic_DNA"/>
</dbReference>
<dbReference type="InterPro" id="IPR051398">
    <property type="entry name" value="Polysacch_Deacetylase"/>
</dbReference>
<accession>A0ABW1IRU9</accession>
<feature type="transmembrane region" description="Helical" evidence="3">
    <location>
        <begin position="20"/>
        <end position="38"/>
    </location>
</feature>
<dbReference type="Gene3D" id="3.20.20.370">
    <property type="entry name" value="Glycoside hydrolase/deacetylase"/>
    <property type="match status" value="1"/>
</dbReference>
<evidence type="ECO:0000313" key="5">
    <source>
        <dbReference type="EMBL" id="MFC5987840.1"/>
    </source>
</evidence>
<evidence type="ECO:0000313" key="6">
    <source>
        <dbReference type="Proteomes" id="UP001596250"/>
    </source>
</evidence>
<keyword evidence="2" id="KW-0732">Signal</keyword>
<keyword evidence="3" id="KW-1133">Transmembrane helix</keyword>
<dbReference type="Gene3D" id="2.60.120.560">
    <property type="entry name" value="Exo-inulinase, domain 1"/>
    <property type="match status" value="1"/>
</dbReference>
<keyword evidence="3" id="KW-0812">Transmembrane</keyword>
<evidence type="ECO:0000256" key="1">
    <source>
        <dbReference type="ARBA" id="ARBA00004613"/>
    </source>
</evidence>
<dbReference type="InterPro" id="IPR002509">
    <property type="entry name" value="NODB_dom"/>
</dbReference>
<gene>
    <name evidence="5" type="ORF">ACFPXP_15650</name>
</gene>
<comment type="subcellular location">
    <subcellularLocation>
        <location evidence="1">Secreted</location>
    </subcellularLocation>
</comment>
<keyword evidence="3" id="KW-0472">Membrane</keyword>
<dbReference type="PANTHER" id="PTHR34216">
    <property type="match status" value="1"/>
</dbReference>
<name>A0ABW1IRU9_9BACL</name>
<evidence type="ECO:0000259" key="4">
    <source>
        <dbReference type="Pfam" id="PF01522"/>
    </source>
</evidence>
<evidence type="ECO:0000256" key="2">
    <source>
        <dbReference type="ARBA" id="ARBA00022729"/>
    </source>
</evidence>
<protein>
    <submittedName>
        <fullName evidence="5">Polysaccharide deacetylase family protein</fullName>
    </submittedName>
</protein>
<dbReference type="SUPFAM" id="SSF88713">
    <property type="entry name" value="Glycoside hydrolase/deacetylase"/>
    <property type="match status" value="1"/>
</dbReference>
<dbReference type="InterPro" id="IPR011330">
    <property type="entry name" value="Glyco_hydro/deAcase_b/a-brl"/>
</dbReference>
<keyword evidence="6" id="KW-1185">Reference proteome</keyword>
<dbReference type="Pfam" id="PF01522">
    <property type="entry name" value="Polysacc_deac_1"/>
    <property type="match status" value="1"/>
</dbReference>
<dbReference type="PANTHER" id="PTHR34216:SF3">
    <property type="entry name" value="POLY-BETA-1,6-N-ACETYL-D-GLUCOSAMINE N-DEACETYLASE"/>
    <property type="match status" value="1"/>
</dbReference>
<comment type="caution">
    <text evidence="5">The sequence shown here is derived from an EMBL/GenBank/DDBJ whole genome shotgun (WGS) entry which is preliminary data.</text>
</comment>
<feature type="domain" description="NodB homology" evidence="4">
    <location>
        <begin position="109"/>
        <end position="213"/>
    </location>
</feature>
<reference evidence="6" key="1">
    <citation type="journal article" date="2019" name="Int. J. Syst. Evol. Microbiol.">
        <title>The Global Catalogue of Microorganisms (GCM) 10K type strain sequencing project: providing services to taxonomists for standard genome sequencing and annotation.</title>
        <authorList>
            <consortium name="The Broad Institute Genomics Platform"/>
            <consortium name="The Broad Institute Genome Sequencing Center for Infectious Disease"/>
            <person name="Wu L."/>
            <person name="Ma J."/>
        </authorList>
    </citation>
    <scope>NUCLEOTIDE SEQUENCE [LARGE SCALE GENOMIC DNA]</scope>
    <source>
        <strain evidence="6">CCM 8749</strain>
    </source>
</reference>